<evidence type="ECO:0000256" key="1">
    <source>
        <dbReference type="SAM" id="Phobius"/>
    </source>
</evidence>
<protein>
    <submittedName>
        <fullName evidence="2">Uncharacterized protein</fullName>
    </submittedName>
</protein>
<name>A0A2H9VN75_9SPHI</name>
<organism evidence="2 3">
    <name type="scientific">Mucilaginibacter auburnensis</name>
    <dbReference type="NCBI Taxonomy" id="1457233"/>
    <lineage>
        <taxon>Bacteria</taxon>
        <taxon>Pseudomonadati</taxon>
        <taxon>Bacteroidota</taxon>
        <taxon>Sphingobacteriia</taxon>
        <taxon>Sphingobacteriales</taxon>
        <taxon>Sphingobacteriaceae</taxon>
        <taxon>Mucilaginibacter</taxon>
    </lineage>
</organism>
<evidence type="ECO:0000313" key="2">
    <source>
        <dbReference type="EMBL" id="PJJ79779.1"/>
    </source>
</evidence>
<proteinExistence type="predicted"/>
<keyword evidence="1" id="KW-1133">Transmembrane helix</keyword>
<comment type="caution">
    <text evidence="2">The sequence shown here is derived from an EMBL/GenBank/DDBJ whole genome shotgun (WGS) entry which is preliminary data.</text>
</comment>
<gene>
    <name evidence="2" type="ORF">CLV57_2917</name>
</gene>
<sequence length="64" mass="7142">MLLQVFMYVPNLIDEANGHKEFASIKSLSPVAMAAILIFLAIVNYSYIKACRVLVEKKLNTLAL</sequence>
<keyword evidence="1" id="KW-0472">Membrane</keyword>
<evidence type="ECO:0000313" key="3">
    <source>
        <dbReference type="Proteomes" id="UP000242687"/>
    </source>
</evidence>
<keyword evidence="1" id="KW-0812">Transmembrane</keyword>
<dbReference type="EMBL" id="PGFJ01000002">
    <property type="protein sequence ID" value="PJJ79779.1"/>
    <property type="molecule type" value="Genomic_DNA"/>
</dbReference>
<dbReference type="AlphaFoldDB" id="A0A2H9VN75"/>
<dbReference type="Proteomes" id="UP000242687">
    <property type="component" value="Unassembled WGS sequence"/>
</dbReference>
<reference evidence="2 3" key="1">
    <citation type="submission" date="2017-11" db="EMBL/GenBank/DDBJ databases">
        <title>Genomic Encyclopedia of Archaeal and Bacterial Type Strains, Phase II (KMG-II): From Individual Species to Whole Genera.</title>
        <authorList>
            <person name="Goeker M."/>
        </authorList>
    </citation>
    <scope>NUCLEOTIDE SEQUENCE [LARGE SCALE GENOMIC DNA]</scope>
    <source>
        <strain evidence="2 3">DSM 28175</strain>
    </source>
</reference>
<feature type="transmembrane region" description="Helical" evidence="1">
    <location>
        <begin position="28"/>
        <end position="48"/>
    </location>
</feature>
<keyword evidence="3" id="KW-1185">Reference proteome</keyword>
<accession>A0A2H9VN75</accession>